<organism evidence="1">
    <name type="scientific">Arundo donax</name>
    <name type="common">Giant reed</name>
    <name type="synonym">Donax arundinaceus</name>
    <dbReference type="NCBI Taxonomy" id="35708"/>
    <lineage>
        <taxon>Eukaryota</taxon>
        <taxon>Viridiplantae</taxon>
        <taxon>Streptophyta</taxon>
        <taxon>Embryophyta</taxon>
        <taxon>Tracheophyta</taxon>
        <taxon>Spermatophyta</taxon>
        <taxon>Magnoliopsida</taxon>
        <taxon>Liliopsida</taxon>
        <taxon>Poales</taxon>
        <taxon>Poaceae</taxon>
        <taxon>PACMAD clade</taxon>
        <taxon>Arundinoideae</taxon>
        <taxon>Arundineae</taxon>
        <taxon>Arundo</taxon>
    </lineage>
</organism>
<reference evidence="1" key="1">
    <citation type="submission" date="2014-09" db="EMBL/GenBank/DDBJ databases">
        <authorList>
            <person name="Magalhaes I.L.F."/>
            <person name="Oliveira U."/>
            <person name="Santos F.R."/>
            <person name="Vidigal T.H.D.A."/>
            <person name="Brescovit A.D."/>
            <person name="Santos A.J."/>
        </authorList>
    </citation>
    <scope>NUCLEOTIDE SEQUENCE</scope>
    <source>
        <tissue evidence="1">Shoot tissue taken approximately 20 cm above the soil surface</tissue>
    </source>
</reference>
<reference evidence="1" key="2">
    <citation type="journal article" date="2015" name="Data Brief">
        <title>Shoot transcriptome of the giant reed, Arundo donax.</title>
        <authorList>
            <person name="Barrero R.A."/>
            <person name="Guerrero F.D."/>
            <person name="Moolhuijzen P."/>
            <person name="Goolsby J.A."/>
            <person name="Tidwell J."/>
            <person name="Bellgard S.E."/>
            <person name="Bellgard M.I."/>
        </authorList>
    </citation>
    <scope>NUCLEOTIDE SEQUENCE</scope>
    <source>
        <tissue evidence="1">Shoot tissue taken approximately 20 cm above the soil surface</tissue>
    </source>
</reference>
<proteinExistence type="predicted"/>
<protein>
    <submittedName>
        <fullName evidence="1">Uncharacterized protein</fullName>
    </submittedName>
</protein>
<sequence>MLSHTSHDFVALFHFILSPEHNFDNDHSTMKVHH</sequence>
<name>A0A0A8Y5G0_ARUDO</name>
<dbReference type="EMBL" id="GBRH01278703">
    <property type="protein sequence ID" value="JAD19192.1"/>
    <property type="molecule type" value="Transcribed_RNA"/>
</dbReference>
<dbReference type="AlphaFoldDB" id="A0A0A8Y5G0"/>
<evidence type="ECO:0000313" key="1">
    <source>
        <dbReference type="EMBL" id="JAD19192.1"/>
    </source>
</evidence>
<accession>A0A0A8Y5G0</accession>